<keyword evidence="1" id="KW-0472">Membrane</keyword>
<keyword evidence="1" id="KW-1133">Transmembrane helix</keyword>
<protein>
    <submittedName>
        <fullName evidence="2">Uncharacterized protein</fullName>
    </submittedName>
</protein>
<dbReference type="EMBL" id="CP064056">
    <property type="protein sequence ID" value="QPM75040.1"/>
    <property type="molecule type" value="Genomic_DNA"/>
</dbReference>
<gene>
    <name evidence="2" type="ORF">ISP08_12085</name>
</gene>
<name>A0A7T1F9U4_9STAP</name>
<accession>A0A7T1F9U4</accession>
<evidence type="ECO:0000313" key="3">
    <source>
        <dbReference type="Proteomes" id="UP000594455"/>
    </source>
</evidence>
<dbReference type="AlphaFoldDB" id="A0A7T1F9U4"/>
<feature type="transmembrane region" description="Helical" evidence="1">
    <location>
        <begin position="12"/>
        <end position="40"/>
    </location>
</feature>
<organism evidence="2 3">
    <name type="scientific">Staphylococcus lloydii</name>
    <dbReference type="NCBI Taxonomy" id="2781774"/>
    <lineage>
        <taxon>Bacteria</taxon>
        <taxon>Bacillati</taxon>
        <taxon>Bacillota</taxon>
        <taxon>Bacilli</taxon>
        <taxon>Bacillales</taxon>
        <taxon>Staphylococcaceae</taxon>
        <taxon>Staphylococcus</taxon>
    </lineage>
</organism>
<evidence type="ECO:0000256" key="1">
    <source>
        <dbReference type="SAM" id="Phobius"/>
    </source>
</evidence>
<sequence>MKQTVKTFYSIVLSVVIGTASVVLTDIFVGLVIATAIGLLTEITFSEMEHKKGLTLANE</sequence>
<keyword evidence="1" id="KW-0812">Transmembrane</keyword>
<dbReference type="KEGG" id="sllo:ISP08_12085"/>
<dbReference type="RefSeq" id="WP_195718795.1">
    <property type="nucleotide sequence ID" value="NZ_CP064056.1"/>
</dbReference>
<reference evidence="2 3" key="1">
    <citation type="submission" date="2020-10" db="EMBL/GenBank/DDBJ databases">
        <title>Closed genome sequences of Staphylococcus lloydii sp. nov. and Staphylococcus durrellii sp. nov. Isolated from Captive Fruit Bats (Pteropus livingstonii).</title>
        <authorList>
            <person name="Fountain K."/>
        </authorList>
    </citation>
    <scope>NUCLEOTIDE SEQUENCE [LARGE SCALE GENOMIC DNA]</scope>
    <source>
        <strain evidence="2 3">23_2_7_LY</strain>
    </source>
</reference>
<keyword evidence="3" id="KW-1185">Reference proteome</keyword>
<proteinExistence type="predicted"/>
<dbReference type="Proteomes" id="UP000594455">
    <property type="component" value="Chromosome"/>
</dbReference>
<evidence type="ECO:0000313" key="2">
    <source>
        <dbReference type="EMBL" id="QPM75040.1"/>
    </source>
</evidence>